<keyword evidence="4 10" id="KW-0812">Transmembrane</keyword>
<proteinExistence type="inferred from homology"/>
<evidence type="ECO:0000256" key="1">
    <source>
        <dbReference type="ARBA" id="ARBA00004337"/>
    </source>
</evidence>
<accession>A0AAV5HY89</accession>
<feature type="chain" id="PRO_5043111004" description="Transmembrane 9 superfamily member" evidence="10">
    <location>
        <begin position="25"/>
        <end position="589"/>
    </location>
</feature>
<name>A0AAV5HY89_9ROSI</name>
<evidence type="ECO:0000256" key="8">
    <source>
        <dbReference type="ARBA" id="ARBA00023034"/>
    </source>
</evidence>
<evidence type="ECO:0000256" key="3">
    <source>
        <dbReference type="ARBA" id="ARBA00005227"/>
    </source>
</evidence>
<keyword evidence="7 10" id="KW-1133">Transmembrane helix</keyword>
<feature type="transmembrane region" description="Helical" evidence="10">
    <location>
        <begin position="227"/>
        <end position="250"/>
    </location>
</feature>
<comment type="subcellular location">
    <subcellularLocation>
        <location evidence="1">Endosome membrane</location>
        <topology evidence="1">Multi-pass membrane protein</topology>
    </subcellularLocation>
    <subcellularLocation>
        <location evidence="2">Golgi apparatus membrane</location>
        <topology evidence="2">Multi-pass membrane protein</topology>
    </subcellularLocation>
</comment>
<dbReference type="InterPro" id="IPR004240">
    <property type="entry name" value="EMP70"/>
</dbReference>
<dbReference type="GO" id="GO:0072657">
    <property type="term" value="P:protein localization to membrane"/>
    <property type="evidence" value="ECO:0007669"/>
    <property type="project" value="TreeGrafter"/>
</dbReference>
<dbReference type="EMBL" id="BPVZ01000007">
    <property type="protein sequence ID" value="GKU93832.1"/>
    <property type="molecule type" value="Genomic_DNA"/>
</dbReference>
<evidence type="ECO:0000256" key="9">
    <source>
        <dbReference type="ARBA" id="ARBA00023136"/>
    </source>
</evidence>
<feature type="transmembrane region" description="Helical" evidence="10">
    <location>
        <begin position="479"/>
        <end position="503"/>
    </location>
</feature>
<keyword evidence="12" id="KW-1185">Reference proteome</keyword>
<feature type="signal peptide" evidence="10">
    <location>
        <begin position="1"/>
        <end position="24"/>
    </location>
</feature>
<feature type="transmembrane region" description="Helical" evidence="10">
    <location>
        <begin position="290"/>
        <end position="318"/>
    </location>
</feature>
<organism evidence="11 12">
    <name type="scientific">Rubroshorea leprosula</name>
    <dbReference type="NCBI Taxonomy" id="152421"/>
    <lineage>
        <taxon>Eukaryota</taxon>
        <taxon>Viridiplantae</taxon>
        <taxon>Streptophyta</taxon>
        <taxon>Embryophyta</taxon>
        <taxon>Tracheophyta</taxon>
        <taxon>Spermatophyta</taxon>
        <taxon>Magnoliopsida</taxon>
        <taxon>eudicotyledons</taxon>
        <taxon>Gunneridae</taxon>
        <taxon>Pentapetalae</taxon>
        <taxon>rosids</taxon>
        <taxon>malvids</taxon>
        <taxon>Malvales</taxon>
        <taxon>Dipterocarpaceae</taxon>
        <taxon>Rubroshorea</taxon>
    </lineage>
</organism>
<dbReference type="Pfam" id="PF02990">
    <property type="entry name" value="EMP70"/>
    <property type="match status" value="1"/>
</dbReference>
<keyword evidence="5 10" id="KW-0732">Signal</keyword>
<evidence type="ECO:0000313" key="11">
    <source>
        <dbReference type="EMBL" id="GKU93832.1"/>
    </source>
</evidence>
<feature type="transmembrane region" description="Helical" evidence="10">
    <location>
        <begin position="360"/>
        <end position="383"/>
    </location>
</feature>
<keyword evidence="6" id="KW-0967">Endosome</keyword>
<dbReference type="Proteomes" id="UP001054252">
    <property type="component" value="Unassembled WGS sequence"/>
</dbReference>
<sequence>MCRTVALQISLILVLSASLRSATASPDDHRYNVGDHVPLFVNRVGPLNNPSETYQYYELPFCRPDPVKFKKESLGEILNGDRLASALFELKFREHKTEEIWCEKKLKRDEVENFRRAVANDYYFQMYYDDLPFWGFIGKIEESWRLDNAILRYYLFKHVQFDVLYNGDRVVEIHAFADPNHVVDITEDIDVDVKFTYSVLWNTTSAPFETRMGRYSMESSLPIHQKIHWFSLVNSVVIIVLLMGLLVLLFMRRLKNDMRKCSIGDGEEDKEVGWKYLHGDVFRHPQNLSLFSAVVGTGTQLLASFCCLFVLVSVGVLYPYNRGALCSSLVFTYTLTSIVAGYFAASFHCQFVETGWERSVLLAGILYVGPLFVTVSILNTIAVSYGAMAALPVSTIFVIILIYTFVTTPLLALGGVIGHRFRSDFQAPCATKRFPREIPPLAWYRKTPCQMFLAGFFSFSAIVLELFYIYASLWGYKIFILPSILFVIFVILVMLTAILSVGLTYVQLSVEDHEWWWRSMLCGGSTAFFMFAYSIYFYVRSNMSGLLQLSFFVGYNACLCYALFLMLGTISFYASLTFVRHIYHAVKSE</sequence>
<evidence type="ECO:0000256" key="5">
    <source>
        <dbReference type="ARBA" id="ARBA00022729"/>
    </source>
</evidence>
<evidence type="ECO:0000313" key="12">
    <source>
        <dbReference type="Proteomes" id="UP001054252"/>
    </source>
</evidence>
<feature type="transmembrane region" description="Helical" evidence="10">
    <location>
        <begin position="551"/>
        <end position="574"/>
    </location>
</feature>
<protein>
    <recommendedName>
        <fullName evidence="10">Transmembrane 9 superfamily member</fullName>
    </recommendedName>
</protein>
<feature type="transmembrane region" description="Helical" evidence="10">
    <location>
        <begin position="451"/>
        <end position="473"/>
    </location>
</feature>
<evidence type="ECO:0000256" key="4">
    <source>
        <dbReference type="ARBA" id="ARBA00022692"/>
    </source>
</evidence>
<dbReference type="PANTHER" id="PTHR10766:SF119">
    <property type="entry name" value="TRANSMEMBRANE 9 SUPERFAMILY MEMBER 5"/>
    <property type="match status" value="1"/>
</dbReference>
<feature type="transmembrane region" description="Helical" evidence="10">
    <location>
        <begin position="330"/>
        <end position="348"/>
    </location>
</feature>
<evidence type="ECO:0000256" key="7">
    <source>
        <dbReference type="ARBA" id="ARBA00022989"/>
    </source>
</evidence>
<reference evidence="11 12" key="1">
    <citation type="journal article" date="2021" name="Commun. Biol.">
        <title>The genome of Shorea leprosula (Dipterocarpaceae) highlights the ecological relevance of drought in aseasonal tropical rainforests.</title>
        <authorList>
            <person name="Ng K.K.S."/>
            <person name="Kobayashi M.J."/>
            <person name="Fawcett J.A."/>
            <person name="Hatakeyama M."/>
            <person name="Paape T."/>
            <person name="Ng C.H."/>
            <person name="Ang C.C."/>
            <person name="Tnah L.H."/>
            <person name="Lee C.T."/>
            <person name="Nishiyama T."/>
            <person name="Sese J."/>
            <person name="O'Brien M.J."/>
            <person name="Copetti D."/>
            <person name="Mohd Noor M.I."/>
            <person name="Ong R.C."/>
            <person name="Putra M."/>
            <person name="Sireger I.Z."/>
            <person name="Indrioko S."/>
            <person name="Kosugi Y."/>
            <person name="Izuno A."/>
            <person name="Isagi Y."/>
            <person name="Lee S.L."/>
            <person name="Shimizu K.K."/>
        </authorList>
    </citation>
    <scope>NUCLEOTIDE SEQUENCE [LARGE SCALE GENOMIC DNA]</scope>
    <source>
        <strain evidence="11">214</strain>
    </source>
</reference>
<dbReference type="AlphaFoldDB" id="A0AAV5HY89"/>
<evidence type="ECO:0000256" key="10">
    <source>
        <dbReference type="RuleBase" id="RU363079"/>
    </source>
</evidence>
<dbReference type="GO" id="GO:0010008">
    <property type="term" value="C:endosome membrane"/>
    <property type="evidence" value="ECO:0007669"/>
    <property type="project" value="UniProtKB-SubCell"/>
</dbReference>
<evidence type="ECO:0000256" key="6">
    <source>
        <dbReference type="ARBA" id="ARBA00022753"/>
    </source>
</evidence>
<dbReference type="GO" id="GO:0000139">
    <property type="term" value="C:Golgi membrane"/>
    <property type="evidence" value="ECO:0007669"/>
    <property type="project" value="UniProtKB-SubCell"/>
</dbReference>
<gene>
    <name evidence="11" type="ORF">SLEP1_g7395</name>
</gene>
<keyword evidence="9 10" id="KW-0472">Membrane</keyword>
<keyword evidence="8" id="KW-0333">Golgi apparatus</keyword>
<comment type="caution">
    <text evidence="11">The sequence shown here is derived from an EMBL/GenBank/DDBJ whole genome shotgun (WGS) entry which is preliminary data.</text>
</comment>
<dbReference type="PANTHER" id="PTHR10766">
    <property type="entry name" value="TRANSMEMBRANE 9 SUPERFAMILY PROTEIN"/>
    <property type="match status" value="1"/>
</dbReference>
<feature type="transmembrane region" description="Helical" evidence="10">
    <location>
        <begin position="515"/>
        <end position="539"/>
    </location>
</feature>
<feature type="transmembrane region" description="Helical" evidence="10">
    <location>
        <begin position="389"/>
        <end position="413"/>
    </location>
</feature>
<evidence type="ECO:0000256" key="2">
    <source>
        <dbReference type="ARBA" id="ARBA00004653"/>
    </source>
</evidence>
<comment type="similarity">
    <text evidence="3 10">Belongs to the nonaspanin (TM9SF) (TC 9.A.2) family.</text>
</comment>